<evidence type="ECO:0000259" key="1">
    <source>
        <dbReference type="Pfam" id="PF02368"/>
    </source>
</evidence>
<evidence type="ECO:0000313" key="3">
    <source>
        <dbReference type="Proteomes" id="UP001056500"/>
    </source>
</evidence>
<feature type="domain" description="BIG2" evidence="1">
    <location>
        <begin position="261"/>
        <end position="301"/>
    </location>
</feature>
<dbReference type="EMBL" id="CP098755">
    <property type="protein sequence ID" value="USG65358.1"/>
    <property type="molecule type" value="Genomic_DNA"/>
</dbReference>
<proteinExistence type="predicted"/>
<accession>A0ABY4WE72</accession>
<dbReference type="RefSeq" id="WP_251872451.1">
    <property type="nucleotide sequence ID" value="NZ_CP098755.1"/>
</dbReference>
<dbReference type="SUPFAM" id="SSF49373">
    <property type="entry name" value="Invasin/intimin cell-adhesion fragments"/>
    <property type="match status" value="1"/>
</dbReference>
<gene>
    <name evidence="2" type="ORF">NDK47_25165</name>
</gene>
<name>A0ABY4WE72_9BACL</name>
<sequence length="619" mass="64076">MATNTPVKVLELGLAVGDEAFPVNYITLGETNVSVQATKAENAFGETEGVDAPAVKNIVSSDVTVAYYDTTTKKLVPRKEGKVTLEVEFAGIKEKVTYELEVKAAQAPAVVESGETTKVQTGVENSLEISLVDQYGAALRSNQALTYTLKDAEGNAVGEAQALSIAAGEKGTVTFTLSKSGNYTIEVNKGDKVIGTLNLQGVEVDATKIDKFALTSAKSELDLKGTTEEAPATLTLTVNGFVDGVKVSQDDVTAAIVANGLKFKSSNEKVATVDADGKVKAVATGTATISLVKEEGQKVTTYAAFDVTVKNTTEQINTLTLKDDATVLKVKNADDLTAAFIAANVTAGNDKDGKEIFNAGMIANVEYIASNSQVIVTIADINGGKAFVFNVEVDPDLVTEPTEPTEPTDPVDTLLSTAIFTAVPVDAVLPVLATEADVQTEIKAGDELVPAVIATEADARPAINVGDVLVEEVKDPDTGEVTTPAVIATEDDVQTEIKVGDVLVPAVIATEDDARPAINVGDVLVPGTPAVNGTLVLTFTEAVSIEGLDNVDLTIDGGATVAVPVADIEKSQDGKTLTITVKPGTELAAATEIAAIAGLVDANGSAVVIADPINITTRQ</sequence>
<organism evidence="2 3">
    <name type="scientific">Brevibacillus ruminantium</name>
    <dbReference type="NCBI Taxonomy" id="2950604"/>
    <lineage>
        <taxon>Bacteria</taxon>
        <taxon>Bacillati</taxon>
        <taxon>Bacillota</taxon>
        <taxon>Bacilli</taxon>
        <taxon>Bacillales</taxon>
        <taxon>Paenibacillaceae</taxon>
        <taxon>Brevibacillus</taxon>
    </lineage>
</organism>
<reference evidence="2" key="1">
    <citation type="submission" date="2022-06" db="EMBL/GenBank/DDBJ databases">
        <title>Genome sequencing of Brevibacillus sp. BB3-R1.</title>
        <authorList>
            <person name="Heo J."/>
            <person name="Lee D."/>
            <person name="Won M."/>
            <person name="Han B.-H."/>
            <person name="Hong S.-B."/>
            <person name="Kwon S.-W."/>
        </authorList>
    </citation>
    <scope>NUCLEOTIDE SEQUENCE</scope>
    <source>
        <strain evidence="2">BB3-R1</strain>
    </source>
</reference>
<keyword evidence="3" id="KW-1185">Reference proteome</keyword>
<dbReference type="InterPro" id="IPR008964">
    <property type="entry name" value="Invasin/intimin_cell_adhesion"/>
</dbReference>
<dbReference type="Gene3D" id="2.60.40.1080">
    <property type="match status" value="1"/>
</dbReference>
<dbReference type="InterPro" id="IPR003343">
    <property type="entry name" value="Big_2"/>
</dbReference>
<dbReference type="Proteomes" id="UP001056500">
    <property type="component" value="Chromosome"/>
</dbReference>
<evidence type="ECO:0000313" key="2">
    <source>
        <dbReference type="EMBL" id="USG65358.1"/>
    </source>
</evidence>
<dbReference type="Pfam" id="PF02368">
    <property type="entry name" value="Big_2"/>
    <property type="match status" value="1"/>
</dbReference>
<protein>
    <submittedName>
        <fullName evidence="2">Ig-like domain-containing protein</fullName>
    </submittedName>
</protein>